<protein>
    <submittedName>
        <fullName evidence="2">AbrB family transcriptional regulator</fullName>
    </submittedName>
</protein>
<feature type="transmembrane region" description="Helical" evidence="1">
    <location>
        <begin position="239"/>
        <end position="257"/>
    </location>
</feature>
<feature type="transmembrane region" description="Helical" evidence="1">
    <location>
        <begin position="92"/>
        <end position="113"/>
    </location>
</feature>
<keyword evidence="1" id="KW-1133">Transmembrane helix</keyword>
<sequence>MVRFAKRMAAAGRPVRWAVLVALAGALTAALELGGLPAAFLLGPMIAAIVLAVAGGTVAIDRRGFVAAQAVVGLMMAGSIPHDIGTELRKDWLLFVLGVMSTVVAAAALGWSISRARLFPGSTAIWGSAPGAASVMTIMSESFGADMRLVAFMQYTRVVCCAVVAMLLTRFLGAGGEGVAVPTVHAALATGPLIGTLAVAAACGLLAMRVRLPGGALLLSLIVGLILSFTGVLAITLPFWLLAICYVVIGLTVGMRFTPAVVRHAAHALPRVLMSVVALIAVGGLFALALVRFAGVDPLTAYLATTPGGADTVAIIASASDVDVPFVMAMQIARFFFVLLTAPTLARYLSRRMGA</sequence>
<dbReference type="RefSeq" id="WP_249218739.1">
    <property type="nucleotide sequence ID" value="NZ_CP047289.1"/>
</dbReference>
<dbReference type="NCBIfam" id="TIGR03082">
    <property type="entry name" value="Gneg_AbrB_dup"/>
    <property type="match status" value="2"/>
</dbReference>
<dbReference type="InterPro" id="IPR007820">
    <property type="entry name" value="AbrB_fam"/>
</dbReference>
<dbReference type="GO" id="GO:0016020">
    <property type="term" value="C:membrane"/>
    <property type="evidence" value="ECO:0007669"/>
    <property type="project" value="InterPro"/>
</dbReference>
<dbReference type="EMBL" id="CP047289">
    <property type="protein sequence ID" value="QUS36238.1"/>
    <property type="molecule type" value="Genomic_DNA"/>
</dbReference>
<proteinExistence type="predicted"/>
<evidence type="ECO:0000256" key="1">
    <source>
        <dbReference type="SAM" id="Phobius"/>
    </source>
</evidence>
<dbReference type="GO" id="GO:0010468">
    <property type="term" value="P:regulation of gene expression"/>
    <property type="evidence" value="ECO:0007669"/>
    <property type="project" value="InterPro"/>
</dbReference>
<dbReference type="PANTHER" id="PTHR38457:SF1">
    <property type="entry name" value="REGULATOR ABRB-RELATED"/>
    <property type="match status" value="1"/>
</dbReference>
<dbReference type="Proteomes" id="UP000679284">
    <property type="component" value="Chromosome"/>
</dbReference>
<feature type="transmembrane region" description="Helical" evidence="1">
    <location>
        <begin position="328"/>
        <end position="349"/>
    </location>
</feature>
<evidence type="ECO:0000313" key="3">
    <source>
        <dbReference type="Proteomes" id="UP000679284"/>
    </source>
</evidence>
<dbReference type="InterPro" id="IPR017516">
    <property type="entry name" value="AbrB_dup"/>
</dbReference>
<feature type="transmembrane region" description="Helical" evidence="1">
    <location>
        <begin position="40"/>
        <end position="60"/>
    </location>
</feature>
<reference evidence="2" key="1">
    <citation type="submission" date="2020-01" db="EMBL/GenBank/DDBJ databases">
        <authorList>
            <person name="Yang Y."/>
            <person name="Kwon Y.M."/>
        </authorList>
    </citation>
    <scope>NUCLEOTIDE SEQUENCE</scope>
    <source>
        <strain evidence="2">PG104</strain>
    </source>
</reference>
<gene>
    <name evidence="2" type="ORF">GR316_08115</name>
</gene>
<keyword evidence="3" id="KW-1185">Reference proteome</keyword>
<keyword evidence="1" id="KW-0812">Transmembrane</keyword>
<feature type="transmembrane region" description="Helical" evidence="1">
    <location>
        <begin position="155"/>
        <end position="173"/>
    </location>
</feature>
<dbReference type="PANTHER" id="PTHR38457">
    <property type="entry name" value="REGULATOR ABRB-RELATED"/>
    <property type="match status" value="1"/>
</dbReference>
<dbReference type="PIRSF" id="PIRSF038991">
    <property type="entry name" value="Protein_AbrB"/>
    <property type="match status" value="1"/>
</dbReference>
<dbReference type="Pfam" id="PF05145">
    <property type="entry name" value="AbrB"/>
    <property type="match status" value="1"/>
</dbReference>
<keyword evidence="1" id="KW-0472">Membrane</keyword>
<dbReference type="KEGG" id="fap:GR316_08115"/>
<feature type="transmembrane region" description="Helical" evidence="1">
    <location>
        <begin position="215"/>
        <end position="233"/>
    </location>
</feature>
<feature type="transmembrane region" description="Helical" evidence="1">
    <location>
        <begin position="269"/>
        <end position="291"/>
    </location>
</feature>
<name>A0A8J8SL85_9RHOB</name>
<evidence type="ECO:0000313" key="2">
    <source>
        <dbReference type="EMBL" id="QUS36238.1"/>
    </source>
</evidence>
<dbReference type="AlphaFoldDB" id="A0A8J8SL85"/>
<feature type="transmembrane region" description="Helical" evidence="1">
    <location>
        <begin position="185"/>
        <end position="208"/>
    </location>
</feature>
<organism evidence="2 3">
    <name type="scientific">Falsirhodobacter algicola</name>
    <dbReference type="NCBI Taxonomy" id="2692330"/>
    <lineage>
        <taxon>Bacteria</taxon>
        <taxon>Pseudomonadati</taxon>
        <taxon>Pseudomonadota</taxon>
        <taxon>Alphaproteobacteria</taxon>
        <taxon>Rhodobacterales</taxon>
        <taxon>Paracoccaceae</taxon>
        <taxon>Falsirhodobacter</taxon>
    </lineage>
</organism>
<accession>A0A8J8SL85</accession>